<name>A0AAV2EXK6_9ROSI</name>
<evidence type="ECO:0000256" key="1">
    <source>
        <dbReference type="SAM" id="MobiDB-lite"/>
    </source>
</evidence>
<evidence type="ECO:0000313" key="3">
    <source>
        <dbReference type="Proteomes" id="UP001497516"/>
    </source>
</evidence>
<dbReference type="Proteomes" id="UP001497516">
    <property type="component" value="Chromosome 5"/>
</dbReference>
<keyword evidence="3" id="KW-1185">Reference proteome</keyword>
<organism evidence="2 3">
    <name type="scientific">Linum trigynum</name>
    <dbReference type="NCBI Taxonomy" id="586398"/>
    <lineage>
        <taxon>Eukaryota</taxon>
        <taxon>Viridiplantae</taxon>
        <taxon>Streptophyta</taxon>
        <taxon>Embryophyta</taxon>
        <taxon>Tracheophyta</taxon>
        <taxon>Spermatophyta</taxon>
        <taxon>Magnoliopsida</taxon>
        <taxon>eudicotyledons</taxon>
        <taxon>Gunneridae</taxon>
        <taxon>Pentapetalae</taxon>
        <taxon>rosids</taxon>
        <taxon>fabids</taxon>
        <taxon>Malpighiales</taxon>
        <taxon>Linaceae</taxon>
        <taxon>Linum</taxon>
    </lineage>
</organism>
<protein>
    <submittedName>
        <fullName evidence="2">Uncharacterized protein</fullName>
    </submittedName>
</protein>
<feature type="compositionally biased region" description="Polar residues" evidence="1">
    <location>
        <begin position="79"/>
        <end position="92"/>
    </location>
</feature>
<dbReference type="EMBL" id="OZ034818">
    <property type="protein sequence ID" value="CAL1390125.1"/>
    <property type="molecule type" value="Genomic_DNA"/>
</dbReference>
<feature type="region of interest" description="Disordered" evidence="1">
    <location>
        <begin position="65"/>
        <end position="92"/>
    </location>
</feature>
<dbReference type="AlphaFoldDB" id="A0AAV2EXK6"/>
<sequence>MCELGTKQDDKCREGLGIEDCGPEAKDRHRDLRGPGRELHVEGALEKQRVSLVASRPTFTLLERKIEATTRRSRPRSQPAISSLQKAMTTLS</sequence>
<feature type="region of interest" description="Disordered" evidence="1">
    <location>
        <begin position="15"/>
        <end position="40"/>
    </location>
</feature>
<gene>
    <name evidence="2" type="ORF">LTRI10_LOCUS30933</name>
</gene>
<feature type="compositionally biased region" description="Basic and acidic residues" evidence="1">
    <location>
        <begin position="23"/>
        <end position="40"/>
    </location>
</feature>
<proteinExistence type="predicted"/>
<accession>A0AAV2EXK6</accession>
<reference evidence="2 3" key="1">
    <citation type="submission" date="2024-04" db="EMBL/GenBank/DDBJ databases">
        <authorList>
            <person name="Fracassetti M."/>
        </authorList>
    </citation>
    <scope>NUCLEOTIDE SEQUENCE [LARGE SCALE GENOMIC DNA]</scope>
</reference>
<evidence type="ECO:0000313" key="2">
    <source>
        <dbReference type="EMBL" id="CAL1390125.1"/>
    </source>
</evidence>